<dbReference type="SUPFAM" id="SSF54236">
    <property type="entry name" value="Ubiquitin-like"/>
    <property type="match status" value="1"/>
</dbReference>
<accession>A0A1L8DT39</accession>
<dbReference type="GO" id="GO:0006620">
    <property type="term" value="P:post-translational protein targeting to endoplasmic reticulum membrane"/>
    <property type="evidence" value="ECO:0007669"/>
    <property type="project" value="InterPro"/>
</dbReference>
<dbReference type="InterPro" id="IPR047154">
    <property type="entry name" value="UBL4A-like"/>
</dbReference>
<dbReference type="PROSITE" id="PS50053">
    <property type="entry name" value="UBIQUITIN_2"/>
    <property type="match status" value="1"/>
</dbReference>
<name>A0A1L8DT39_9DIPT</name>
<dbReference type="AlphaFoldDB" id="A0A1L8DT39"/>
<dbReference type="GO" id="GO:0051087">
    <property type="term" value="F:protein-folding chaperone binding"/>
    <property type="evidence" value="ECO:0007669"/>
    <property type="project" value="TreeGrafter"/>
</dbReference>
<protein>
    <submittedName>
        <fullName evidence="4">Putative ubiquitin</fullName>
    </submittedName>
</protein>
<evidence type="ECO:0000313" key="4">
    <source>
        <dbReference type="EMBL" id="JAV09623.1"/>
    </source>
</evidence>
<dbReference type="SMART" id="SM00213">
    <property type="entry name" value="UBQ"/>
    <property type="match status" value="1"/>
</dbReference>
<dbReference type="PANTHER" id="PTHR46555:SF1">
    <property type="entry name" value="UBIQUITIN-LIKE PROTEIN 4A"/>
    <property type="match status" value="1"/>
</dbReference>
<dbReference type="Pfam" id="PF00240">
    <property type="entry name" value="ubiquitin"/>
    <property type="match status" value="1"/>
</dbReference>
<dbReference type="GO" id="GO:0071818">
    <property type="term" value="C:BAT3 complex"/>
    <property type="evidence" value="ECO:0007669"/>
    <property type="project" value="TreeGrafter"/>
</dbReference>
<organism evidence="4">
    <name type="scientific">Nyssomyia neivai</name>
    <dbReference type="NCBI Taxonomy" id="330878"/>
    <lineage>
        <taxon>Eukaryota</taxon>
        <taxon>Metazoa</taxon>
        <taxon>Ecdysozoa</taxon>
        <taxon>Arthropoda</taxon>
        <taxon>Hexapoda</taxon>
        <taxon>Insecta</taxon>
        <taxon>Pterygota</taxon>
        <taxon>Neoptera</taxon>
        <taxon>Endopterygota</taxon>
        <taxon>Diptera</taxon>
        <taxon>Nematocera</taxon>
        <taxon>Psychodoidea</taxon>
        <taxon>Psychodidae</taxon>
        <taxon>Nyssomyia</taxon>
    </lineage>
</organism>
<evidence type="ECO:0000256" key="1">
    <source>
        <dbReference type="ARBA" id="ARBA00004514"/>
    </source>
</evidence>
<dbReference type="Gene3D" id="3.10.20.90">
    <property type="entry name" value="Phosphatidylinositol 3-kinase Catalytic Subunit, Chain A, domain 1"/>
    <property type="match status" value="1"/>
</dbReference>
<evidence type="ECO:0000256" key="2">
    <source>
        <dbReference type="ARBA" id="ARBA00022490"/>
    </source>
</evidence>
<evidence type="ECO:0000259" key="3">
    <source>
        <dbReference type="PROSITE" id="PS50053"/>
    </source>
</evidence>
<sequence>MKITVKKLQGTECDIEISEQSTVQELKLKISETMNIPVSHQKLLRTGFTLANNRTLDSYGIKDGTKLVLLTKKPDTLEEAIHRSFLKFFTSEQADRLTAAFMEDFSKRIAQLSLDDIERYAAACLQQEISQ</sequence>
<feature type="domain" description="Ubiquitin-like" evidence="3">
    <location>
        <begin position="1"/>
        <end position="76"/>
    </location>
</feature>
<comment type="subcellular location">
    <subcellularLocation>
        <location evidence="1">Cytoplasm</location>
        <location evidence="1">Cytosol</location>
    </subcellularLocation>
</comment>
<dbReference type="InterPro" id="IPR000626">
    <property type="entry name" value="Ubiquitin-like_dom"/>
</dbReference>
<proteinExistence type="predicted"/>
<keyword evidence="2" id="KW-0963">Cytoplasm</keyword>
<dbReference type="PANTHER" id="PTHR46555">
    <property type="entry name" value="UBIQUITIN-LIKE PROTEIN 4A"/>
    <property type="match status" value="1"/>
</dbReference>
<dbReference type="InterPro" id="IPR029071">
    <property type="entry name" value="Ubiquitin-like_domsf"/>
</dbReference>
<reference evidence="4" key="1">
    <citation type="submission" date="2016-12" db="EMBL/GenBank/DDBJ databases">
        <title>An insight into the sialome and mialome of the sand fly, Nyssomyia neivai.</title>
        <authorList>
            <person name="Sebastian V."/>
            <person name="Goulart T.M."/>
            <person name="Oliveira W."/>
            <person name="Calvo E."/>
            <person name="Oliveira L.F."/>
            <person name="Pinto M.C."/>
            <person name="Rosselino A.M."/>
            <person name="Ribeiro J.M."/>
        </authorList>
    </citation>
    <scope>NUCLEOTIDE SEQUENCE</scope>
</reference>
<dbReference type="GO" id="GO:0071816">
    <property type="term" value="P:tail-anchored membrane protein insertion into ER membrane"/>
    <property type="evidence" value="ECO:0007669"/>
    <property type="project" value="TreeGrafter"/>
</dbReference>
<dbReference type="EMBL" id="GFDF01004461">
    <property type="protein sequence ID" value="JAV09623.1"/>
    <property type="molecule type" value="Transcribed_RNA"/>
</dbReference>